<protein>
    <submittedName>
        <fullName evidence="2">Uncharacterized protein LOC105852628</fullName>
    </submittedName>
</protein>
<organism evidence="1 2">
    <name type="scientific">Cicer arietinum</name>
    <name type="common">Chickpea</name>
    <name type="synonym">Garbanzo</name>
    <dbReference type="NCBI Taxonomy" id="3827"/>
    <lineage>
        <taxon>Eukaryota</taxon>
        <taxon>Viridiplantae</taxon>
        <taxon>Streptophyta</taxon>
        <taxon>Embryophyta</taxon>
        <taxon>Tracheophyta</taxon>
        <taxon>Spermatophyta</taxon>
        <taxon>Magnoliopsida</taxon>
        <taxon>eudicotyledons</taxon>
        <taxon>Gunneridae</taxon>
        <taxon>Pentapetalae</taxon>
        <taxon>rosids</taxon>
        <taxon>fabids</taxon>
        <taxon>Fabales</taxon>
        <taxon>Fabaceae</taxon>
        <taxon>Papilionoideae</taxon>
        <taxon>50 kb inversion clade</taxon>
        <taxon>NPAAA clade</taxon>
        <taxon>Hologalegina</taxon>
        <taxon>IRL clade</taxon>
        <taxon>Cicereae</taxon>
        <taxon>Cicer</taxon>
    </lineage>
</organism>
<keyword evidence="1" id="KW-1185">Reference proteome</keyword>
<name>A0A1S3EFU6_CICAR</name>
<reference evidence="2" key="2">
    <citation type="submission" date="2025-08" db="UniProtKB">
        <authorList>
            <consortium name="RefSeq"/>
        </authorList>
    </citation>
    <scope>IDENTIFICATION</scope>
    <source>
        <tissue evidence="2">Etiolated seedlings</tissue>
    </source>
</reference>
<sequence>MSSSNNQVLELDPVDLSLYLDVCSFGIGTRSYEFTRDCTHISGNLKEFGVAVVRDPRLKASDYDCFLDTMECYFKTLPDNPHLQHEVGVTPERTEVPRSSLYEEHRPLTRVGPDPKWRYFWKIGPRPENTTFKVSFSFLFFGMHACNLHKLFHFFYGKSL</sequence>
<evidence type="ECO:0000313" key="2">
    <source>
        <dbReference type="RefSeq" id="XP_012574283.1"/>
    </source>
</evidence>
<reference evidence="1" key="1">
    <citation type="journal article" date="2013" name="Nat. Biotechnol.">
        <title>Draft genome sequence of chickpea (Cicer arietinum) provides a resource for trait improvement.</title>
        <authorList>
            <person name="Varshney R.K."/>
            <person name="Song C."/>
            <person name="Saxena R.K."/>
            <person name="Azam S."/>
            <person name="Yu S."/>
            <person name="Sharpe A.G."/>
            <person name="Cannon S."/>
            <person name="Baek J."/>
            <person name="Rosen B.D."/>
            <person name="Tar'an B."/>
            <person name="Millan T."/>
            <person name="Zhang X."/>
            <person name="Ramsay L.D."/>
            <person name="Iwata A."/>
            <person name="Wang Y."/>
            <person name="Nelson W."/>
            <person name="Farmer A.D."/>
            <person name="Gaur P.M."/>
            <person name="Soderlund C."/>
            <person name="Penmetsa R.V."/>
            <person name="Xu C."/>
            <person name="Bharti A.K."/>
            <person name="He W."/>
            <person name="Winter P."/>
            <person name="Zhao S."/>
            <person name="Hane J.K."/>
            <person name="Carrasquilla-Garcia N."/>
            <person name="Condie J.A."/>
            <person name="Upadhyaya H.D."/>
            <person name="Luo M.C."/>
            <person name="Thudi M."/>
            <person name="Gowda C.L."/>
            <person name="Singh N.P."/>
            <person name="Lichtenzveig J."/>
            <person name="Gali K.K."/>
            <person name="Rubio J."/>
            <person name="Nadarajan N."/>
            <person name="Dolezel J."/>
            <person name="Bansal K.C."/>
            <person name="Xu X."/>
            <person name="Edwards D."/>
            <person name="Zhang G."/>
            <person name="Kahl G."/>
            <person name="Gil J."/>
            <person name="Singh K.B."/>
            <person name="Datta S.K."/>
            <person name="Jackson S.A."/>
            <person name="Wang J."/>
            <person name="Cook D.R."/>
        </authorList>
    </citation>
    <scope>NUCLEOTIDE SEQUENCE [LARGE SCALE GENOMIC DNA]</scope>
    <source>
        <strain evidence="1">cv. CDC Frontier</strain>
    </source>
</reference>
<dbReference type="Proteomes" id="UP000087171">
    <property type="component" value="Chromosome Ca7"/>
</dbReference>
<dbReference type="KEGG" id="cam:105852628"/>
<evidence type="ECO:0000313" key="1">
    <source>
        <dbReference type="Proteomes" id="UP000087171"/>
    </source>
</evidence>
<proteinExistence type="predicted"/>
<dbReference type="RefSeq" id="XP_012574283.1">
    <property type="nucleotide sequence ID" value="XM_012718829.2"/>
</dbReference>
<accession>A0A1S3EFU6</accession>
<dbReference type="OrthoDB" id="10248513at2759"/>
<gene>
    <name evidence="2" type="primary">LOC105852628</name>
</gene>
<dbReference type="GeneID" id="105852628"/>
<dbReference type="AlphaFoldDB" id="A0A1S3EFU6"/>